<dbReference type="OrthoDB" id="9146465at2"/>
<name>A0A1G5QYF2_9GAMM</name>
<reference evidence="4 5" key="1">
    <citation type="submission" date="2016-10" db="EMBL/GenBank/DDBJ databases">
        <authorList>
            <person name="de Groot N.N."/>
        </authorList>
    </citation>
    <scope>NUCLEOTIDE SEQUENCE [LARGE SCALE GENOMIC DNA]</scope>
    <source>
        <strain evidence="4 5">HLD2</strain>
    </source>
</reference>
<feature type="domain" description="Outer membrane cytochrome MtrC/MtrF-like" evidence="3">
    <location>
        <begin position="203"/>
        <end position="355"/>
    </location>
</feature>
<dbReference type="NCBIfam" id="TIGR03507">
    <property type="entry name" value="decahem_SO1788"/>
    <property type="match status" value="1"/>
</dbReference>
<evidence type="ECO:0000256" key="1">
    <source>
        <dbReference type="SAM" id="SignalP"/>
    </source>
</evidence>
<feature type="domain" description="Outer membrane cytochrome MtrC/MtrF-like" evidence="3">
    <location>
        <begin position="523"/>
        <end position="731"/>
    </location>
</feature>
<dbReference type="PROSITE" id="PS51257">
    <property type="entry name" value="PROKAR_LIPOPROTEIN"/>
    <property type="match status" value="1"/>
</dbReference>
<dbReference type="Pfam" id="PF22112">
    <property type="entry name" value="OmcA-like_N"/>
    <property type="match status" value="1"/>
</dbReference>
<dbReference type="InterPro" id="IPR054336">
    <property type="entry name" value="OmcA-like_N"/>
</dbReference>
<protein>
    <submittedName>
        <fullName evidence="4">Decaheme c-type cytochrome, OmcA/MtrC family</fullName>
    </submittedName>
</protein>
<keyword evidence="5" id="KW-1185">Reference proteome</keyword>
<evidence type="ECO:0000313" key="5">
    <source>
        <dbReference type="Proteomes" id="UP000199648"/>
    </source>
</evidence>
<dbReference type="EMBL" id="FMWD01000012">
    <property type="protein sequence ID" value="SCZ66833.1"/>
    <property type="molecule type" value="Genomic_DNA"/>
</dbReference>
<dbReference type="InterPro" id="IPR020014">
    <property type="entry name" value="Decahaem_cyt-c_OmcA/MtrC"/>
</dbReference>
<dbReference type="Pfam" id="PF22113">
    <property type="entry name" value="Mtrc-MtrF_II-IV_dom"/>
    <property type="match status" value="2"/>
</dbReference>
<feature type="signal peptide" evidence="1">
    <location>
        <begin position="1"/>
        <end position="26"/>
    </location>
</feature>
<dbReference type="SUPFAM" id="SSF48695">
    <property type="entry name" value="Multiheme cytochromes"/>
    <property type="match status" value="1"/>
</dbReference>
<gene>
    <name evidence="4" type="ORF">SAMN03097708_03027</name>
</gene>
<organism evidence="4 5">
    <name type="scientific">Thiohalomonas denitrificans</name>
    <dbReference type="NCBI Taxonomy" id="415747"/>
    <lineage>
        <taxon>Bacteria</taxon>
        <taxon>Pseudomonadati</taxon>
        <taxon>Pseudomonadota</taxon>
        <taxon>Gammaproteobacteria</taxon>
        <taxon>Thiohalomonadales</taxon>
        <taxon>Thiohalomonadaceae</taxon>
        <taxon>Thiohalomonas</taxon>
    </lineage>
</organism>
<accession>A0A1G5QYF2</accession>
<feature type="chain" id="PRO_5011483215" evidence="1">
    <location>
        <begin position="27"/>
        <end position="733"/>
    </location>
</feature>
<proteinExistence type="predicted"/>
<evidence type="ECO:0000259" key="2">
    <source>
        <dbReference type="Pfam" id="PF22112"/>
    </source>
</evidence>
<sequence>MSVRLALQHVHALIAFALILSLTACGGDGEDGADGQPGPPGPSGTASTATALDVQVSSVEIESPPVVEFYIEDQDGMPFTGLTAGDLRFTIAQLKPGANGEPSAWQSYINKTEEAGSVGPGTEDKVQANYESATDGTFVNNGDGSYSYTFATDITNVTSPVAVDYESTRTHRIAMQIEGGAPVTNAVHTWQPSTGMTSGISSRDIVMTESCNECHGKLAFHGGGRIDTRYCVTCHNPGSADANSGNTIDAKVLFHKLHMGANLPSVVAGGTYSIFGYRNSEHDYSDLQFPQDVRNCTKCHDGADSDTPDADNWKTRPSVEACGSCHDDVEFDTGLNHMGGVADNSMCSGCHANGGWAGPVADSHVIPTHVARERFAYNITEASYDASTGTVTANFTITDPSNGDTPYDLTEADWTASNLRLNIAWDSSEYTNTDSGNGVSKAVQIAFLSGGALDAAYHSYDAGTGVHTVTSDPLPAAAQGAGSGSVAIEGYPKADVDGATVNTPITSAVEYFAINDGSAQARRQVVDNAKCLQCHETLSLHGNNRVNDTAICVTCHNPNNTDISVRPAGGGGGLDGKLEESIDFKRMVHAIHATGSKVRENPVLFYGYRGSVHDYSGLRFPGILSNCQTCHDGDTYALPLSGDVSPSVIDTTDAGTDSDSASVDTDPTNDRVITPTAAVCSSCHDKAIAQAHMEHNGALFEATRSQALIAIETCETCHGPGRTADVAVIHGVE</sequence>
<dbReference type="InterPro" id="IPR054337">
    <property type="entry name" value="Mtrc-MtrF-like_dom_II/IV"/>
</dbReference>
<dbReference type="Proteomes" id="UP000199648">
    <property type="component" value="Unassembled WGS sequence"/>
</dbReference>
<evidence type="ECO:0000313" key="4">
    <source>
        <dbReference type="EMBL" id="SCZ66833.1"/>
    </source>
</evidence>
<dbReference type="AlphaFoldDB" id="A0A1G5QYF2"/>
<dbReference type="STRING" id="415747.SAMN03097708_03027"/>
<dbReference type="RefSeq" id="WP_092998835.1">
    <property type="nucleotide sequence ID" value="NZ_FMWD01000012.1"/>
</dbReference>
<dbReference type="Gene3D" id="1.10.720.180">
    <property type="match status" value="2"/>
</dbReference>
<keyword evidence="1" id="KW-0732">Signal</keyword>
<feature type="domain" description="OmcA-like N-terminal" evidence="2">
    <location>
        <begin position="66"/>
        <end position="197"/>
    </location>
</feature>
<evidence type="ECO:0000259" key="3">
    <source>
        <dbReference type="Pfam" id="PF22113"/>
    </source>
</evidence>
<dbReference type="InterPro" id="IPR036280">
    <property type="entry name" value="Multihaem_cyt_sf"/>
</dbReference>